<dbReference type="EMBL" id="KK914252">
    <property type="protein sequence ID" value="KDP44407.1"/>
    <property type="molecule type" value="Genomic_DNA"/>
</dbReference>
<organism evidence="1 2">
    <name type="scientific">Jatropha curcas</name>
    <name type="common">Barbados nut</name>
    <dbReference type="NCBI Taxonomy" id="180498"/>
    <lineage>
        <taxon>Eukaryota</taxon>
        <taxon>Viridiplantae</taxon>
        <taxon>Streptophyta</taxon>
        <taxon>Embryophyta</taxon>
        <taxon>Tracheophyta</taxon>
        <taxon>Spermatophyta</taxon>
        <taxon>Magnoliopsida</taxon>
        <taxon>eudicotyledons</taxon>
        <taxon>Gunneridae</taxon>
        <taxon>Pentapetalae</taxon>
        <taxon>rosids</taxon>
        <taxon>fabids</taxon>
        <taxon>Malpighiales</taxon>
        <taxon>Euphorbiaceae</taxon>
        <taxon>Crotonoideae</taxon>
        <taxon>Jatropheae</taxon>
        <taxon>Jatropha</taxon>
    </lineage>
</organism>
<name>A0A067L7L6_JATCU</name>
<sequence>MDSGLFNGAAYCNNNGEVEMVDLTLKLGLPYEAKNASHLRQHVNHVPATSDLANFNLGGPYTASQVEFFFLVYNSSGRILYA</sequence>
<dbReference type="OrthoDB" id="2162994at2759"/>
<protein>
    <submittedName>
        <fullName evidence="1">Uncharacterized protein</fullName>
    </submittedName>
</protein>
<dbReference type="AlphaFoldDB" id="A0A067L7L6"/>
<proteinExistence type="predicted"/>
<evidence type="ECO:0000313" key="1">
    <source>
        <dbReference type="EMBL" id="KDP44407.1"/>
    </source>
</evidence>
<keyword evidence="2" id="KW-1185">Reference proteome</keyword>
<accession>A0A067L7L6</accession>
<evidence type="ECO:0000313" key="2">
    <source>
        <dbReference type="Proteomes" id="UP000027138"/>
    </source>
</evidence>
<dbReference type="Proteomes" id="UP000027138">
    <property type="component" value="Unassembled WGS sequence"/>
</dbReference>
<gene>
    <name evidence="1" type="ORF">JCGZ_19422</name>
</gene>
<reference evidence="1 2" key="1">
    <citation type="journal article" date="2014" name="PLoS ONE">
        <title>Global Analysis of Gene Expression Profiles in Physic Nut (Jatropha curcas L.) Seedlings Exposed to Salt Stress.</title>
        <authorList>
            <person name="Zhang L."/>
            <person name="Zhang C."/>
            <person name="Wu P."/>
            <person name="Chen Y."/>
            <person name="Li M."/>
            <person name="Jiang H."/>
            <person name="Wu G."/>
        </authorList>
    </citation>
    <scope>NUCLEOTIDE SEQUENCE [LARGE SCALE GENOMIC DNA]</scope>
    <source>
        <strain evidence="2">cv. GZQX0401</strain>
        <tissue evidence="1">Young leaves</tissue>
    </source>
</reference>